<dbReference type="Proteomes" id="UP000053097">
    <property type="component" value="Unassembled WGS sequence"/>
</dbReference>
<dbReference type="EMBL" id="KK107036">
    <property type="protein sequence ID" value="EZA61985.1"/>
    <property type="molecule type" value="Genomic_DNA"/>
</dbReference>
<accession>A0A026X105</accession>
<protein>
    <submittedName>
        <fullName evidence="1">Uncharacterized protein</fullName>
    </submittedName>
</protein>
<proteinExistence type="predicted"/>
<dbReference type="AlphaFoldDB" id="A0A026X105"/>
<gene>
    <name evidence="1" type="ORF">X777_07334</name>
</gene>
<organism evidence="1 2">
    <name type="scientific">Ooceraea biroi</name>
    <name type="common">Clonal raider ant</name>
    <name type="synonym">Cerapachys biroi</name>
    <dbReference type="NCBI Taxonomy" id="2015173"/>
    <lineage>
        <taxon>Eukaryota</taxon>
        <taxon>Metazoa</taxon>
        <taxon>Ecdysozoa</taxon>
        <taxon>Arthropoda</taxon>
        <taxon>Hexapoda</taxon>
        <taxon>Insecta</taxon>
        <taxon>Pterygota</taxon>
        <taxon>Neoptera</taxon>
        <taxon>Endopterygota</taxon>
        <taxon>Hymenoptera</taxon>
        <taxon>Apocrita</taxon>
        <taxon>Aculeata</taxon>
        <taxon>Formicoidea</taxon>
        <taxon>Formicidae</taxon>
        <taxon>Dorylinae</taxon>
        <taxon>Ooceraea</taxon>
    </lineage>
</organism>
<name>A0A026X105_OOCBI</name>
<keyword evidence="2" id="KW-1185">Reference proteome</keyword>
<reference evidence="1 2" key="1">
    <citation type="journal article" date="2014" name="Curr. Biol.">
        <title>The genome of the clonal raider ant Cerapachys biroi.</title>
        <authorList>
            <person name="Oxley P.R."/>
            <person name="Ji L."/>
            <person name="Fetter-Pruneda I."/>
            <person name="McKenzie S.K."/>
            <person name="Li C."/>
            <person name="Hu H."/>
            <person name="Zhang G."/>
            <person name="Kronauer D.J."/>
        </authorList>
    </citation>
    <scope>NUCLEOTIDE SEQUENCE [LARGE SCALE GENOMIC DNA]</scope>
</reference>
<evidence type="ECO:0000313" key="1">
    <source>
        <dbReference type="EMBL" id="EZA61985.1"/>
    </source>
</evidence>
<evidence type="ECO:0000313" key="2">
    <source>
        <dbReference type="Proteomes" id="UP000053097"/>
    </source>
</evidence>
<sequence>MKLRRRLIWKLSKVRSVPRVPLKPLIPRLKLGRPTMKFKTKERKRGSQFKIMDHNPNTRTDNLLLAVT</sequence>